<dbReference type="Gene3D" id="3.90.550.10">
    <property type="entry name" value="Spore Coat Polysaccharide Biosynthesis Protein SpsA, Chain A"/>
    <property type="match status" value="1"/>
</dbReference>
<evidence type="ECO:0000259" key="1">
    <source>
        <dbReference type="Pfam" id="PF00535"/>
    </source>
</evidence>
<dbReference type="AlphaFoldDB" id="A0A562L5C9"/>
<dbReference type="InterPro" id="IPR001173">
    <property type="entry name" value="Glyco_trans_2-like"/>
</dbReference>
<evidence type="ECO:0000313" key="3">
    <source>
        <dbReference type="Proteomes" id="UP000315167"/>
    </source>
</evidence>
<keyword evidence="3" id="KW-1185">Reference proteome</keyword>
<evidence type="ECO:0000313" key="2">
    <source>
        <dbReference type="EMBL" id="TWI02887.1"/>
    </source>
</evidence>
<dbReference type="InterPro" id="IPR029044">
    <property type="entry name" value="Nucleotide-diphossugar_trans"/>
</dbReference>
<comment type="caution">
    <text evidence="2">The sequence shown here is derived from an EMBL/GenBank/DDBJ whole genome shotgun (WGS) entry which is preliminary data.</text>
</comment>
<dbReference type="RefSeq" id="WP_144899471.1">
    <property type="nucleotide sequence ID" value="NZ_VLKN01000004.1"/>
</dbReference>
<dbReference type="EMBL" id="VLKN01000004">
    <property type="protein sequence ID" value="TWI02887.1"/>
    <property type="molecule type" value="Genomic_DNA"/>
</dbReference>
<dbReference type="OrthoDB" id="9802649at2"/>
<keyword evidence="2" id="KW-0808">Transferase</keyword>
<reference evidence="2 3" key="1">
    <citation type="journal article" date="2015" name="Stand. Genomic Sci.">
        <title>Genomic Encyclopedia of Bacterial and Archaeal Type Strains, Phase III: the genomes of soil and plant-associated and newly described type strains.</title>
        <authorList>
            <person name="Whitman W.B."/>
            <person name="Woyke T."/>
            <person name="Klenk H.P."/>
            <person name="Zhou Y."/>
            <person name="Lilburn T.G."/>
            <person name="Beck B.J."/>
            <person name="De Vos P."/>
            <person name="Vandamme P."/>
            <person name="Eisen J.A."/>
            <person name="Garrity G."/>
            <person name="Hugenholtz P."/>
            <person name="Kyrpides N.C."/>
        </authorList>
    </citation>
    <scope>NUCLEOTIDE SEQUENCE [LARGE SCALE GENOMIC DNA]</scope>
    <source>
        <strain evidence="2 3">CGMCC 1.10821</strain>
    </source>
</reference>
<feature type="domain" description="Glycosyltransferase 2-like" evidence="1">
    <location>
        <begin position="15"/>
        <end position="173"/>
    </location>
</feature>
<accession>A0A562L5C9</accession>
<dbReference type="PANTHER" id="PTHR43179">
    <property type="entry name" value="RHAMNOSYLTRANSFERASE WBBL"/>
    <property type="match status" value="1"/>
</dbReference>
<protein>
    <submittedName>
        <fullName evidence="2">GT2 family glycosyltransferase</fullName>
    </submittedName>
</protein>
<dbReference type="PANTHER" id="PTHR43179:SF7">
    <property type="entry name" value="RHAMNOSYLTRANSFERASE WBBL"/>
    <property type="match status" value="1"/>
</dbReference>
<dbReference type="Proteomes" id="UP000315167">
    <property type="component" value="Unassembled WGS sequence"/>
</dbReference>
<proteinExistence type="predicted"/>
<sequence>MAATTGYDRDAIAASVIVPVFGNLEQARSTLSALLAQRLDGGAGFEIVVVDDGSPDATADALEAEFATHIRLYRNPVNLGRARTRNIGVQQAGSRYVVLLDSDCVPSDRRFLAHHLRILESGAVATCGSVAGYGGGFWDRYQRAASARRESLMARGVAGAGTTANMAFNKSAFLEVGGFDTKYQRYGFEDRDLLMRLATLGRVVWVSDASVIHGDDLSAAAVCRKMREAGRYNAERFATVHVEAYQALSYARFDARLNPWLRPMGRIASVLAPTLAAATDLAVSIPSMPFPIASALMRGAGMLSFLTGTWEATKADLPPSDRS</sequence>
<name>A0A562L5C9_9GAMM</name>
<organism evidence="2 3">
    <name type="scientific">Luteimonas cucumeris</name>
    <dbReference type="NCBI Taxonomy" id="985012"/>
    <lineage>
        <taxon>Bacteria</taxon>
        <taxon>Pseudomonadati</taxon>
        <taxon>Pseudomonadota</taxon>
        <taxon>Gammaproteobacteria</taxon>
        <taxon>Lysobacterales</taxon>
        <taxon>Lysobacteraceae</taxon>
        <taxon>Luteimonas</taxon>
    </lineage>
</organism>
<gene>
    <name evidence="2" type="ORF">IP90_01987</name>
</gene>
<dbReference type="Pfam" id="PF00535">
    <property type="entry name" value="Glycos_transf_2"/>
    <property type="match status" value="1"/>
</dbReference>
<dbReference type="SUPFAM" id="SSF53448">
    <property type="entry name" value="Nucleotide-diphospho-sugar transferases"/>
    <property type="match status" value="1"/>
</dbReference>
<dbReference type="GO" id="GO:0016740">
    <property type="term" value="F:transferase activity"/>
    <property type="evidence" value="ECO:0007669"/>
    <property type="project" value="UniProtKB-KW"/>
</dbReference>